<evidence type="ECO:0000313" key="4">
    <source>
        <dbReference type="EMBL" id="TDO96342.1"/>
    </source>
</evidence>
<dbReference type="CDD" id="cd00156">
    <property type="entry name" value="REC"/>
    <property type="match status" value="1"/>
</dbReference>
<proteinExistence type="predicted"/>
<dbReference type="Pfam" id="PF07228">
    <property type="entry name" value="SpoIIE"/>
    <property type="match status" value="1"/>
</dbReference>
<dbReference type="SMART" id="SM00331">
    <property type="entry name" value="PP2C_SIG"/>
    <property type="match status" value="1"/>
</dbReference>
<protein>
    <submittedName>
        <fullName evidence="4">Response regulator receiver protein</fullName>
    </submittedName>
</protein>
<dbReference type="AlphaFoldDB" id="A0A4V3CG42"/>
<dbReference type="PANTHER" id="PTHR43156">
    <property type="entry name" value="STAGE II SPORULATION PROTEIN E-RELATED"/>
    <property type="match status" value="1"/>
</dbReference>
<dbReference type="Gene3D" id="3.30.565.10">
    <property type="entry name" value="Histidine kinase-like ATPase, C-terminal domain"/>
    <property type="match status" value="1"/>
</dbReference>
<dbReference type="Proteomes" id="UP000294656">
    <property type="component" value="Unassembled WGS sequence"/>
</dbReference>
<name>A0A4V3CG42_9GAMM</name>
<dbReference type="Gene3D" id="3.60.40.10">
    <property type="entry name" value="PPM-type phosphatase domain"/>
    <property type="match status" value="1"/>
</dbReference>
<dbReference type="RefSeq" id="WP_133504637.1">
    <property type="nucleotide sequence ID" value="NZ_SNXC01000014.1"/>
</dbReference>
<gene>
    <name evidence="4" type="ORF">DFP79_2915</name>
</gene>
<dbReference type="SUPFAM" id="SSF55874">
    <property type="entry name" value="ATPase domain of HSP90 chaperone/DNA topoisomerase II/histidine kinase"/>
    <property type="match status" value="1"/>
</dbReference>
<dbReference type="InterPro" id="IPR052016">
    <property type="entry name" value="Bact_Sigma-Reg"/>
</dbReference>
<dbReference type="CDD" id="cd16936">
    <property type="entry name" value="HATPase_RsbW-like"/>
    <property type="match status" value="1"/>
</dbReference>
<dbReference type="SMART" id="SM00448">
    <property type="entry name" value="REC"/>
    <property type="match status" value="1"/>
</dbReference>
<dbReference type="GO" id="GO:0000160">
    <property type="term" value="P:phosphorelay signal transduction system"/>
    <property type="evidence" value="ECO:0007669"/>
    <property type="project" value="InterPro"/>
</dbReference>
<dbReference type="InterPro" id="IPR001932">
    <property type="entry name" value="PPM-type_phosphatase-like_dom"/>
</dbReference>
<dbReference type="InterPro" id="IPR011006">
    <property type="entry name" value="CheY-like_superfamily"/>
</dbReference>
<evidence type="ECO:0000313" key="5">
    <source>
        <dbReference type="Proteomes" id="UP000294656"/>
    </source>
</evidence>
<reference evidence="4 5" key="1">
    <citation type="submission" date="2019-03" db="EMBL/GenBank/DDBJ databases">
        <title>Genomic Encyclopedia of Type Strains, Phase III (KMG-III): the genomes of soil and plant-associated and newly described type strains.</title>
        <authorList>
            <person name="Whitman W."/>
        </authorList>
    </citation>
    <scope>NUCLEOTIDE SEQUENCE [LARGE SCALE GENOMIC DNA]</scope>
    <source>
        <strain evidence="4 5">CECT 7378</strain>
    </source>
</reference>
<evidence type="ECO:0000256" key="1">
    <source>
        <dbReference type="ARBA" id="ARBA00022801"/>
    </source>
</evidence>
<dbReference type="Pfam" id="PF00072">
    <property type="entry name" value="Response_reg"/>
    <property type="match status" value="1"/>
</dbReference>
<dbReference type="GO" id="GO:0016791">
    <property type="term" value="F:phosphatase activity"/>
    <property type="evidence" value="ECO:0007669"/>
    <property type="project" value="TreeGrafter"/>
</dbReference>
<feature type="modified residue" description="4-aspartylphosphate" evidence="2">
    <location>
        <position position="55"/>
    </location>
</feature>
<dbReference type="EMBL" id="SNXC01000014">
    <property type="protein sequence ID" value="TDO96342.1"/>
    <property type="molecule type" value="Genomic_DNA"/>
</dbReference>
<sequence length="554" mass="62775">MNRQYTALVLEESRTTRRLISGALESVDIDVYSEGSIEEIYRVIESNYFDIYIFDADLKYDLLFELTSYLLDINLDSVVIVVSEEYNAKEVKRFFKKGISDFIIKPIDYDIFTNKVISLIKNVKNKSDLVKANSNYARLMDEKSQEEILAFYVYDHILSTQLTNIDSVDGAHYSHGRFCGDILVSALSPTGSLYIILADATGHGMAAALTIYPLVSTFNAVVSKGLNMAAIINEISEKHIQLIPGNRFVAAILIEVRPTQNDIRIWNAGMPDVLIMEGKEVRRRVKSSNMAIGVLPTDILDKNIEVVPMLGVTHLMAMSDGVIENKENDGHVMDFSEAYSYIATLPYESETIISHMKMLDRGKNEELDDMTVCVIDVCELKNELEFSIDKRPPLYGDFKTQFSLLGDSIRNESLPMRITDFIEFQGLVKPFCQRVFTVVSELYSNSVEHGVLGFDAKNKISDYASFIEQKEEKLASLNRDDRVEISFEWSEMNQALTVEVFDTGEGYKMLDLSSSSDDSLNGRGLKLCQKLSDQFSYDEKNNTTKVMFKYREGL</sequence>
<dbReference type="Pfam" id="PF13581">
    <property type="entry name" value="HATPase_c_2"/>
    <property type="match status" value="1"/>
</dbReference>
<dbReference type="InterPro" id="IPR003594">
    <property type="entry name" value="HATPase_dom"/>
</dbReference>
<evidence type="ECO:0000259" key="3">
    <source>
        <dbReference type="PROSITE" id="PS50110"/>
    </source>
</evidence>
<dbReference type="InterPro" id="IPR036457">
    <property type="entry name" value="PPM-type-like_dom_sf"/>
</dbReference>
<dbReference type="SUPFAM" id="SSF52172">
    <property type="entry name" value="CheY-like"/>
    <property type="match status" value="1"/>
</dbReference>
<dbReference type="InterPro" id="IPR001789">
    <property type="entry name" value="Sig_transdc_resp-reg_receiver"/>
</dbReference>
<dbReference type="InterPro" id="IPR036890">
    <property type="entry name" value="HATPase_C_sf"/>
</dbReference>
<comment type="caution">
    <text evidence="4">The sequence shown here is derived from an EMBL/GenBank/DDBJ whole genome shotgun (WGS) entry which is preliminary data.</text>
</comment>
<evidence type="ECO:0000256" key="2">
    <source>
        <dbReference type="PROSITE-ProRule" id="PRU00169"/>
    </source>
</evidence>
<dbReference type="PROSITE" id="PS50110">
    <property type="entry name" value="RESPONSE_REGULATORY"/>
    <property type="match status" value="1"/>
</dbReference>
<feature type="domain" description="Response regulatory" evidence="3">
    <location>
        <begin position="6"/>
        <end position="120"/>
    </location>
</feature>
<keyword evidence="5" id="KW-1185">Reference proteome</keyword>
<keyword evidence="2" id="KW-0597">Phosphoprotein</keyword>
<accession>A0A4V3CG42</accession>
<keyword evidence="1" id="KW-0378">Hydrolase</keyword>
<dbReference type="PANTHER" id="PTHR43156:SF2">
    <property type="entry name" value="STAGE II SPORULATION PROTEIN E"/>
    <property type="match status" value="1"/>
</dbReference>
<organism evidence="4 5">
    <name type="scientific">Marinomonas balearica</name>
    <dbReference type="NCBI Taxonomy" id="491947"/>
    <lineage>
        <taxon>Bacteria</taxon>
        <taxon>Pseudomonadati</taxon>
        <taxon>Pseudomonadota</taxon>
        <taxon>Gammaproteobacteria</taxon>
        <taxon>Oceanospirillales</taxon>
        <taxon>Oceanospirillaceae</taxon>
        <taxon>Marinomonas</taxon>
    </lineage>
</organism>
<dbReference type="Gene3D" id="3.40.50.2300">
    <property type="match status" value="1"/>
</dbReference>
<dbReference type="OrthoDB" id="9811749at2"/>